<comment type="subunit">
    <text evidence="9">Forms a complex with SecF. Part of the essential Sec protein translocation apparatus which comprises SecA, SecYEG and auxiliary proteins SecDF. Other proteins may also be involved.</text>
</comment>
<dbReference type="FunFam" id="1.20.1640.10:FF:000004">
    <property type="entry name" value="Protein translocase subunit SecD"/>
    <property type="match status" value="1"/>
</dbReference>
<dbReference type="Proteomes" id="UP000034913">
    <property type="component" value="Unassembled WGS sequence"/>
</dbReference>
<dbReference type="Gene3D" id="1.20.1640.10">
    <property type="entry name" value="Multidrug efflux transporter AcrB transmembrane domain"/>
    <property type="match status" value="1"/>
</dbReference>
<feature type="domain" description="Protein translocase subunit SecDF P1" evidence="11">
    <location>
        <begin position="82"/>
        <end position="136"/>
    </location>
</feature>
<feature type="domain" description="SecDF P1 head subdomain" evidence="12">
    <location>
        <begin position="157"/>
        <end position="258"/>
    </location>
</feature>
<evidence type="ECO:0000256" key="6">
    <source>
        <dbReference type="ARBA" id="ARBA00022989"/>
    </source>
</evidence>
<dbReference type="GO" id="GO:0043952">
    <property type="term" value="P:protein transport by the Sec complex"/>
    <property type="evidence" value="ECO:0007669"/>
    <property type="project" value="UniProtKB-UniRule"/>
</dbReference>
<dbReference type="InterPro" id="IPR055344">
    <property type="entry name" value="SecD_SecF_C_bact"/>
</dbReference>
<dbReference type="Pfam" id="PF02355">
    <property type="entry name" value="SecD_SecF_C"/>
    <property type="match status" value="1"/>
</dbReference>
<evidence type="ECO:0000256" key="9">
    <source>
        <dbReference type="HAMAP-Rule" id="MF_01463"/>
    </source>
</evidence>
<dbReference type="PANTHER" id="PTHR30081">
    <property type="entry name" value="PROTEIN-EXPORT MEMBRANE PROTEIN SEC"/>
    <property type="match status" value="1"/>
</dbReference>
<comment type="function">
    <text evidence="9">Part of the Sec protein translocase complex. Interacts with the SecYEG preprotein conducting channel. SecDF uses the proton motive force (PMF) to complete protein translocation after the ATP-dependent function of SecA.</text>
</comment>
<dbReference type="GO" id="GO:0006605">
    <property type="term" value="P:protein targeting"/>
    <property type="evidence" value="ECO:0007669"/>
    <property type="project" value="UniProtKB-UniRule"/>
</dbReference>
<evidence type="ECO:0000259" key="10">
    <source>
        <dbReference type="Pfam" id="PF02355"/>
    </source>
</evidence>
<reference evidence="13 14" key="1">
    <citation type="journal article" date="2015" name="Nature">
        <title>rRNA introns, odd ribosomes, and small enigmatic genomes across a large radiation of phyla.</title>
        <authorList>
            <person name="Brown C.T."/>
            <person name="Hug L.A."/>
            <person name="Thomas B.C."/>
            <person name="Sharon I."/>
            <person name="Castelle C.J."/>
            <person name="Singh A."/>
            <person name="Wilkins M.J."/>
            <person name="Williams K.H."/>
            <person name="Banfield J.F."/>
        </authorList>
    </citation>
    <scope>NUCLEOTIDE SEQUENCE [LARGE SCALE GENOMIC DNA]</scope>
</reference>
<evidence type="ECO:0000256" key="2">
    <source>
        <dbReference type="ARBA" id="ARBA00022448"/>
    </source>
</evidence>
<dbReference type="Pfam" id="PF22599">
    <property type="entry name" value="SecDF_P1_head"/>
    <property type="match status" value="1"/>
</dbReference>
<dbReference type="NCBIfam" id="TIGR01129">
    <property type="entry name" value="secD"/>
    <property type="match status" value="1"/>
</dbReference>
<dbReference type="PATRIC" id="fig|1620414.3.peg.492"/>
<dbReference type="InterPro" id="IPR048631">
    <property type="entry name" value="SecD_1st"/>
</dbReference>
<dbReference type="AlphaFoldDB" id="A0A0G1X6X8"/>
<feature type="domain" description="Protein export membrane protein SecD/SecF C-terminal" evidence="10">
    <location>
        <begin position="262"/>
        <end position="428"/>
    </location>
</feature>
<keyword evidence="8 9" id="KW-0472">Membrane</keyword>
<keyword evidence="5 9" id="KW-0653">Protein transport</keyword>
<evidence type="ECO:0000256" key="7">
    <source>
        <dbReference type="ARBA" id="ARBA00023010"/>
    </source>
</evidence>
<comment type="caution">
    <text evidence="13">The sequence shown here is derived from an EMBL/GenBank/DDBJ whole genome shotgun (WGS) entry which is preliminary data.</text>
</comment>
<evidence type="ECO:0000256" key="4">
    <source>
        <dbReference type="ARBA" id="ARBA00022692"/>
    </source>
</evidence>
<dbReference type="Pfam" id="PF21760">
    <property type="entry name" value="SecD_1st"/>
    <property type="match status" value="1"/>
</dbReference>
<feature type="transmembrane region" description="Helical" evidence="9">
    <location>
        <begin position="330"/>
        <end position="351"/>
    </location>
</feature>
<evidence type="ECO:0000256" key="8">
    <source>
        <dbReference type="ARBA" id="ARBA00023136"/>
    </source>
</evidence>
<dbReference type="GO" id="GO:0065002">
    <property type="term" value="P:intracellular protein transmembrane transport"/>
    <property type="evidence" value="ECO:0007669"/>
    <property type="project" value="UniProtKB-UniRule"/>
</dbReference>
<feature type="transmembrane region" description="Helical" evidence="9">
    <location>
        <begin position="16"/>
        <end position="34"/>
    </location>
</feature>
<keyword evidence="4 9" id="KW-0812">Transmembrane</keyword>
<accession>A0A0G1X6X8</accession>
<evidence type="ECO:0000256" key="5">
    <source>
        <dbReference type="ARBA" id="ARBA00022927"/>
    </source>
</evidence>
<dbReference type="EMBL" id="LCRB01000002">
    <property type="protein sequence ID" value="KKW26928.1"/>
    <property type="molecule type" value="Genomic_DNA"/>
</dbReference>
<comment type="similarity">
    <text evidence="9">Belongs to the SecD/SecF family. SecD subfamily.</text>
</comment>
<organism evidence="13 14">
    <name type="scientific">candidate division Kazan bacterium GW2011_GWB1_52_7</name>
    <dbReference type="NCBI Taxonomy" id="1620414"/>
    <lineage>
        <taxon>Bacteria</taxon>
        <taxon>Bacteria division Kazan-3B-28</taxon>
    </lineage>
</organism>
<name>A0A0G1X6X8_UNCK3</name>
<proteinExistence type="inferred from homology"/>
<keyword evidence="7 9" id="KW-0811">Translocation</keyword>
<evidence type="ECO:0000256" key="3">
    <source>
        <dbReference type="ARBA" id="ARBA00022475"/>
    </source>
</evidence>
<comment type="subcellular location">
    <subcellularLocation>
        <location evidence="1 9">Cell membrane</location>
        <topology evidence="1 9">Multi-pass membrane protein</topology>
    </subcellularLocation>
</comment>
<feature type="transmembrane region" description="Helical" evidence="9">
    <location>
        <begin position="304"/>
        <end position="324"/>
    </location>
</feature>
<keyword evidence="3 9" id="KW-1003">Cell membrane</keyword>
<dbReference type="GO" id="GO:0015450">
    <property type="term" value="F:protein-transporting ATPase activity"/>
    <property type="evidence" value="ECO:0007669"/>
    <property type="project" value="InterPro"/>
</dbReference>
<gene>
    <name evidence="9" type="primary">secD</name>
    <name evidence="13" type="ORF">VF00_C0002G0253</name>
</gene>
<evidence type="ECO:0000259" key="12">
    <source>
        <dbReference type="Pfam" id="PF22599"/>
    </source>
</evidence>
<dbReference type="InterPro" id="IPR022813">
    <property type="entry name" value="SecD/SecF_arch_bac"/>
</dbReference>
<evidence type="ECO:0000313" key="13">
    <source>
        <dbReference type="EMBL" id="KKW26928.1"/>
    </source>
</evidence>
<dbReference type="NCBIfam" id="TIGR00916">
    <property type="entry name" value="2A0604s01"/>
    <property type="match status" value="1"/>
</dbReference>
<protein>
    <recommendedName>
        <fullName evidence="9">Protein translocase subunit SecD</fullName>
    </recommendedName>
</protein>
<feature type="transmembrane region" description="Helical" evidence="9">
    <location>
        <begin position="281"/>
        <end position="299"/>
    </location>
</feature>
<dbReference type="SUPFAM" id="SSF82866">
    <property type="entry name" value="Multidrug efflux transporter AcrB transmembrane domain"/>
    <property type="match status" value="1"/>
</dbReference>
<dbReference type="InterPro" id="IPR054384">
    <property type="entry name" value="SecDF_P1_head"/>
</dbReference>
<dbReference type="GO" id="GO:0005886">
    <property type="term" value="C:plasma membrane"/>
    <property type="evidence" value="ECO:0007669"/>
    <property type="project" value="UniProtKB-SubCell"/>
</dbReference>
<sequence length="447" mass="48066">MTEKGFAQGINMNKRIWLISFIAVVLVGAVVVDIPPVAKFLGLKTGFAVHQGLDLQGGTHLVYQTDLSKVSAEGAADAATGVVEVIRRRIDALGVTEPTIQKTRDNSRVIVELPGVKDVNEAIKLIGETAQLEFREGVEGKSIEGDNFKSEKYEDWKETSLTGANFQKAEVQFDQSNSAIVPRPQIGIQFDEEGRKLFAEVTGRNVNKPLAIFLDKELLSAPTVQSKIDSDSAIITGNFDLPAAKQLAIQLNAGALPVPITLVSQSNIGATLGTESVQKSIMAGLIGLLLVILFMLIYYRLPGLIASVALLIYALITLAIFIVLPVTLTLAGIAGFILSVGMAIDANILIFERMKEELRSGSPLVLAIDTGFKRAWTSIRDSNISSLITSVILYYFGSSLIRGFAVTLGIGILVSLFTALTITHTILRGVAETGLKNKLGWWSGGVK</sequence>
<evidence type="ECO:0000259" key="11">
    <source>
        <dbReference type="Pfam" id="PF21760"/>
    </source>
</evidence>
<dbReference type="PANTHER" id="PTHR30081:SF1">
    <property type="entry name" value="PROTEIN TRANSLOCASE SUBUNIT SECD"/>
    <property type="match status" value="1"/>
</dbReference>
<feature type="transmembrane region" description="Helical" evidence="9">
    <location>
        <begin position="383"/>
        <end position="401"/>
    </location>
</feature>
<evidence type="ECO:0000313" key="14">
    <source>
        <dbReference type="Proteomes" id="UP000034913"/>
    </source>
</evidence>
<keyword evidence="2 9" id="KW-0813">Transport</keyword>
<dbReference type="Gene3D" id="3.30.70.3220">
    <property type="match status" value="1"/>
</dbReference>
<dbReference type="InterPro" id="IPR005791">
    <property type="entry name" value="SecD"/>
</dbReference>
<feature type="transmembrane region" description="Helical" evidence="9">
    <location>
        <begin position="407"/>
        <end position="427"/>
    </location>
</feature>
<keyword evidence="6 9" id="KW-1133">Transmembrane helix</keyword>
<dbReference type="InterPro" id="IPR048634">
    <property type="entry name" value="SecD_SecF_C"/>
</dbReference>
<dbReference type="HAMAP" id="MF_01463_B">
    <property type="entry name" value="SecD_B"/>
    <property type="match status" value="1"/>
</dbReference>
<evidence type="ECO:0000256" key="1">
    <source>
        <dbReference type="ARBA" id="ARBA00004651"/>
    </source>
</evidence>